<dbReference type="SMART" id="SM00409">
    <property type="entry name" value="IG"/>
    <property type="match status" value="3"/>
</dbReference>
<evidence type="ECO:0000259" key="33">
    <source>
        <dbReference type="PROSITE" id="PS50835"/>
    </source>
</evidence>
<keyword evidence="15" id="KW-0770">Synapse</keyword>
<feature type="domain" description="Protein kinase" evidence="30">
    <location>
        <begin position="781"/>
        <end position="1060"/>
    </location>
</feature>
<evidence type="ECO:0000256" key="16">
    <source>
        <dbReference type="ARBA" id="ARBA00023136"/>
    </source>
</evidence>
<feature type="domain" description="FZ" evidence="31">
    <location>
        <begin position="438"/>
        <end position="577"/>
    </location>
</feature>
<dbReference type="GO" id="GO:0010604">
    <property type="term" value="P:positive regulation of macromolecule metabolic process"/>
    <property type="evidence" value="ECO:0007669"/>
    <property type="project" value="UniProtKB-ARBA"/>
</dbReference>
<keyword evidence="19" id="KW-0675">Receptor</keyword>
<keyword evidence="12" id="KW-0221">Differentiation</keyword>
<dbReference type="InterPro" id="IPR011009">
    <property type="entry name" value="Kinase-like_dom_sf"/>
</dbReference>
<evidence type="ECO:0000256" key="12">
    <source>
        <dbReference type="ARBA" id="ARBA00022782"/>
    </source>
</evidence>
<dbReference type="PROSITE" id="PS00107">
    <property type="entry name" value="PROTEIN_KINASE_ATP"/>
    <property type="match status" value="1"/>
</dbReference>
<feature type="domain" description="Ig-like" evidence="33">
    <location>
        <begin position="153"/>
        <end position="241"/>
    </location>
</feature>
<dbReference type="InterPro" id="IPR008266">
    <property type="entry name" value="Tyr_kinase_AS"/>
</dbReference>
<dbReference type="FunFam" id="2.60.40.10:FF:000322">
    <property type="entry name" value="Muscle, skeletal receptor tyrosine protein kinase"/>
    <property type="match status" value="1"/>
</dbReference>
<dbReference type="SUPFAM" id="SSF56112">
    <property type="entry name" value="Protein kinase-like (PK-like)"/>
    <property type="match status" value="1"/>
</dbReference>
<dbReference type="GO" id="GO:0005524">
    <property type="term" value="F:ATP binding"/>
    <property type="evidence" value="ECO:0007669"/>
    <property type="project" value="UniProtKB-UniRule"/>
</dbReference>
<sequence>MWMIIFHESAPSKEKAEDEMKIRADPFTAGCICCTSKLLRELKHGAEGELSPPQRCLGQGAKHQPGNREQVEALEQMNKERDKFIQKHTWFYSMNRNTMSREKMIGSERRHPIPRAWSRTTTGSNMNDLLKVPLVHVLTLAAFSLAETLLKAPLISTPLETVDALVEDVAKFVCVVESYPEPEITWTRNSIPIRLFDTRYSIQRNGQLLTILSVEDSDDGVYCCTADNGVGAAAQSCGALQVKMRKWECNFFLTPRPKITRPPINVEIIEGLKAVLPCTTMGNPKPSVSWVKGETVVKETARIAVLDSGNLRIHNVQREDAGQYRCVAKNSLGTAYSKPATVVVEVFARILKAPESQNITFGSVVTLRCTATGLPVPTVTWLENGKAVSAGSIAESVKDRVVDSRLQVYVTRPGLFTCLATNKHSKTFGAAKAAATISISGYCSTYRGEVCSAILAKNALVFFNSSYADPEETQELLVHTAWTELKMVSSFCQPAAESLLCNYIFQECNPSGAGPAPKPVCRENCLAVKDLYCFKEWLSMEENSQKGIYKPGLMLLTLPECNRLPSLHQNPSSCTRIPFFDFKKENITRTCYSGNGQFYQGTANVTASGIPCQKWSDQAPHLHRRTPQVFPELFDAENYCRNPGGENERPWCYTTDPAVTWEYCSISPCGDALLPLGTRKPNGQTLNLPPPPPFSPTYSMTVIISIISSFALIVIFGIITLVCCRRRKQWKNKKRESETPTLTTLPSELLLDRLHPNPMYQRMPLLLNPKLLSLEYPRNNIEYVRDIGEGAFGRVFQARAPGLLPYEPFTMVAVKMLKEEASADMQADFQREAALMAEFDNPNIVKLLGVCAVGKPMCLLFEYMAYGDLNEYLRDRSPRNLCSLAQGSLDTRLGLPNPLALCCTSQLCIAKQVAAGMAYLSERKFVHRDLATRNCLVGENMVVKIADFGLSRNMYSADYYKANENDAIPIRWMPPESIFYNRYTTESDVWAYGVVLWEIFSYGMQPYYGMAHEEVIYYVRDGNVLSCPDNCPLELYNLMRLCWSKLPADRPGFASIHRILERMYERAVANMSTELPREGKPVFLPNHCFFFLTNLTMPFCIYTLGFYLFSPFLLCSQFHLKTLFKHCTTSFLPEATKPFGATGEIHPKDLVLPLVGIQGVFICHCVVLTMQKAGRNTSFLCRCVADCINYFLFLYNLCLLFLAFLS</sequence>
<dbReference type="GO" id="GO:0043235">
    <property type="term" value="C:receptor complex"/>
    <property type="evidence" value="ECO:0007669"/>
    <property type="project" value="TreeGrafter"/>
</dbReference>
<evidence type="ECO:0000256" key="6">
    <source>
        <dbReference type="ARBA" id="ARBA00022679"/>
    </source>
</evidence>
<protein>
    <recommendedName>
        <fullName evidence="1">receptor protein-tyrosine kinase</fullName>
        <ecNumber evidence="1">2.7.10.1</ecNumber>
    </recommendedName>
</protein>
<dbReference type="FunFam" id="2.40.20.10:FF:000019">
    <property type="entry name" value="Muscle, skeletal receptor tyrosine protein kinase"/>
    <property type="match status" value="1"/>
</dbReference>
<dbReference type="CDD" id="cd00096">
    <property type="entry name" value="Ig"/>
    <property type="match status" value="1"/>
</dbReference>
<dbReference type="InterPro" id="IPR000719">
    <property type="entry name" value="Prot_kinase_dom"/>
</dbReference>
<comment type="caution">
    <text evidence="26">Lacks conserved residue(s) required for the propagation of feature annotation.</text>
</comment>
<evidence type="ECO:0000256" key="5">
    <source>
        <dbReference type="ARBA" id="ARBA00022572"/>
    </source>
</evidence>
<dbReference type="InterPro" id="IPR020635">
    <property type="entry name" value="Tyr_kinase_cat_dom"/>
</dbReference>
<dbReference type="InterPro" id="IPR018056">
    <property type="entry name" value="Kringle_CS"/>
</dbReference>
<evidence type="ECO:0000256" key="9">
    <source>
        <dbReference type="ARBA" id="ARBA00022737"/>
    </source>
</evidence>
<keyword evidence="8" id="KW-0732">Signal</keyword>
<dbReference type="Gene3D" id="2.60.40.10">
    <property type="entry name" value="Immunoglobulins"/>
    <property type="match status" value="3"/>
</dbReference>
<keyword evidence="18" id="KW-1015">Disulfide bond</keyword>
<dbReference type="PROSITE" id="PS00109">
    <property type="entry name" value="PROTEIN_KINASE_TYR"/>
    <property type="match status" value="1"/>
</dbReference>
<dbReference type="InterPro" id="IPR020067">
    <property type="entry name" value="Frizzled_dom"/>
</dbReference>
<dbReference type="SMART" id="SM00130">
    <property type="entry name" value="KR"/>
    <property type="match status" value="1"/>
</dbReference>
<evidence type="ECO:0000256" key="11">
    <source>
        <dbReference type="ARBA" id="ARBA00022777"/>
    </source>
</evidence>
<dbReference type="Gene3D" id="1.10.510.10">
    <property type="entry name" value="Transferase(Phosphotransferase) domain 1"/>
    <property type="match status" value="1"/>
</dbReference>
<dbReference type="InterPro" id="IPR036790">
    <property type="entry name" value="Frizzled_dom_sf"/>
</dbReference>
<dbReference type="EC" id="2.7.10.1" evidence="1"/>
<keyword evidence="23" id="KW-0393">Immunoglobulin domain</keyword>
<dbReference type="FunFam" id="2.60.40.10:FF:000409">
    <property type="entry name" value="Muscle, skeletal receptor tyrosine protein kinase"/>
    <property type="match status" value="1"/>
</dbReference>
<keyword evidence="6" id="KW-0808">Transferase</keyword>
<evidence type="ECO:0000256" key="28">
    <source>
        <dbReference type="SAM" id="MobiDB-lite"/>
    </source>
</evidence>
<evidence type="ECO:0000256" key="26">
    <source>
        <dbReference type="PROSITE-ProRule" id="PRU00121"/>
    </source>
</evidence>
<dbReference type="Gene3D" id="1.10.2000.10">
    <property type="entry name" value="Frizzled cysteine-rich domain"/>
    <property type="match status" value="1"/>
</dbReference>
<accession>A0A835NIR7</accession>
<keyword evidence="14 29" id="KW-1133">Transmembrane helix</keyword>
<evidence type="ECO:0000256" key="2">
    <source>
        <dbReference type="ARBA" id="ARBA00022473"/>
    </source>
</evidence>
<dbReference type="Pfam" id="PF07679">
    <property type="entry name" value="I-set"/>
    <property type="match status" value="2"/>
</dbReference>
<dbReference type="GO" id="GO:0017147">
    <property type="term" value="F:Wnt-protein binding"/>
    <property type="evidence" value="ECO:0007669"/>
    <property type="project" value="TreeGrafter"/>
</dbReference>
<reference evidence="35 36" key="2">
    <citation type="journal article" date="2021" name="J. Hered.">
        <title>Feather Gene Expression Elucidates the Developmental Basis of Plumage Iridescence in African Starlings.</title>
        <authorList>
            <person name="Rubenstein D.R."/>
            <person name="Corvelo A."/>
            <person name="MacManes M.D."/>
            <person name="Maia R."/>
            <person name="Narzisi G."/>
            <person name="Rousaki A."/>
            <person name="Vandenabeele P."/>
            <person name="Shawkey M.D."/>
            <person name="Solomon J."/>
        </authorList>
    </citation>
    <scope>NUCLEOTIDE SEQUENCE [LARGE SCALE GENOMIC DNA]</scope>
    <source>
        <strain evidence="35">SS15</strain>
    </source>
</reference>
<dbReference type="CDD" id="cd07469">
    <property type="entry name" value="CRD_TK_ROR_related"/>
    <property type="match status" value="1"/>
</dbReference>
<feature type="transmembrane region" description="Helical" evidence="29">
    <location>
        <begin position="698"/>
        <end position="724"/>
    </location>
</feature>
<comment type="caution">
    <text evidence="34">The sequence shown here is derived from an EMBL/GenBank/DDBJ whole genome shotgun (WGS) entry which is preliminary data.</text>
</comment>
<evidence type="ECO:0000256" key="22">
    <source>
        <dbReference type="ARBA" id="ARBA00023257"/>
    </source>
</evidence>
<dbReference type="SUPFAM" id="SSF48726">
    <property type="entry name" value="Immunoglobulin"/>
    <property type="match status" value="3"/>
</dbReference>
<feature type="domain" description="Ig-like" evidence="33">
    <location>
        <begin position="348"/>
        <end position="438"/>
    </location>
</feature>
<keyword evidence="20" id="KW-0514">Muscle protein</keyword>
<dbReference type="PANTHER" id="PTHR24416">
    <property type="entry name" value="TYROSINE-PROTEIN KINASE RECEPTOR"/>
    <property type="match status" value="1"/>
</dbReference>
<dbReference type="Proteomes" id="UP000618051">
    <property type="component" value="Unassembled WGS sequence"/>
</dbReference>
<dbReference type="FunFam" id="3.30.200.20:FF:000159">
    <property type="entry name" value="muscle, skeletal receptor tyrosine-protein kinase"/>
    <property type="match status" value="1"/>
</dbReference>
<evidence type="ECO:0000259" key="30">
    <source>
        <dbReference type="PROSITE" id="PS50011"/>
    </source>
</evidence>
<dbReference type="OrthoDB" id="2431000at2759"/>
<feature type="transmembrane region" description="Helical" evidence="29">
    <location>
        <begin position="1183"/>
        <end position="1205"/>
    </location>
</feature>
<evidence type="ECO:0000313" key="35">
    <source>
        <dbReference type="EMBL" id="KAI1239792.1"/>
    </source>
</evidence>
<dbReference type="InterPro" id="IPR013806">
    <property type="entry name" value="Kringle-like"/>
</dbReference>
<dbReference type="InterPro" id="IPR017441">
    <property type="entry name" value="Protein_kinase_ATP_BS"/>
</dbReference>
<dbReference type="AlphaFoldDB" id="A0A835NIR7"/>
<evidence type="ECO:0000256" key="15">
    <source>
        <dbReference type="ARBA" id="ARBA00023018"/>
    </source>
</evidence>
<dbReference type="InterPro" id="IPR003599">
    <property type="entry name" value="Ig_sub"/>
</dbReference>
<dbReference type="PROSITE" id="PS50070">
    <property type="entry name" value="KRINGLE_2"/>
    <property type="match status" value="1"/>
</dbReference>
<name>A0A835NIR7_9PASS</name>
<keyword evidence="9" id="KW-0677">Repeat</keyword>
<evidence type="ECO:0000256" key="4">
    <source>
        <dbReference type="ARBA" id="ARBA00022553"/>
    </source>
</evidence>
<dbReference type="EMBL" id="JADDUC020000004">
    <property type="protein sequence ID" value="KAI1239792.1"/>
    <property type="molecule type" value="Genomic_DNA"/>
</dbReference>
<dbReference type="Pfam" id="PF07714">
    <property type="entry name" value="PK_Tyr_Ser-Thr"/>
    <property type="match status" value="1"/>
</dbReference>
<evidence type="ECO:0000256" key="25">
    <source>
        <dbReference type="ARBA" id="ARBA00051243"/>
    </source>
</evidence>
<dbReference type="GO" id="GO:0030154">
    <property type="term" value="P:cell differentiation"/>
    <property type="evidence" value="ECO:0007669"/>
    <property type="project" value="UniProtKB-KW"/>
</dbReference>
<dbReference type="InterPro" id="IPR038178">
    <property type="entry name" value="Kringle_sf"/>
</dbReference>
<dbReference type="PROSITE" id="PS00021">
    <property type="entry name" value="KRINGLE_1"/>
    <property type="match status" value="1"/>
</dbReference>
<dbReference type="SMART" id="SM00219">
    <property type="entry name" value="TyrKc"/>
    <property type="match status" value="1"/>
</dbReference>
<keyword evidence="13 27" id="KW-0067">ATP-binding</keyword>
<dbReference type="Pfam" id="PF13927">
    <property type="entry name" value="Ig_3"/>
    <property type="match status" value="1"/>
</dbReference>
<dbReference type="InterPro" id="IPR013783">
    <property type="entry name" value="Ig-like_fold"/>
</dbReference>
<evidence type="ECO:0000256" key="17">
    <source>
        <dbReference type="ARBA" id="ARBA00023137"/>
    </source>
</evidence>
<keyword evidence="21" id="KW-0325">Glycoprotein</keyword>
<dbReference type="GO" id="GO:0007169">
    <property type="term" value="P:cell surface receptor protein tyrosine kinase signaling pathway"/>
    <property type="evidence" value="ECO:0007669"/>
    <property type="project" value="TreeGrafter"/>
</dbReference>
<keyword evidence="5 26" id="KW-0420">Kringle</keyword>
<keyword evidence="4" id="KW-0597">Phosphoprotein</keyword>
<evidence type="ECO:0000313" key="34">
    <source>
        <dbReference type="EMBL" id="KAG0115766.1"/>
    </source>
</evidence>
<evidence type="ECO:0000256" key="7">
    <source>
        <dbReference type="ARBA" id="ARBA00022692"/>
    </source>
</evidence>
<dbReference type="EMBL" id="JADDUC010000204">
    <property type="protein sequence ID" value="KAG0115766.1"/>
    <property type="molecule type" value="Genomic_DNA"/>
</dbReference>
<feature type="region of interest" description="Disordered" evidence="28">
    <location>
        <begin position="48"/>
        <end position="67"/>
    </location>
</feature>
<reference evidence="34" key="1">
    <citation type="submission" date="2020-10" db="EMBL/GenBank/DDBJ databases">
        <title>Feather gene expression reveals the developmental basis of iridescence in African starlings.</title>
        <authorList>
            <person name="Rubenstein D.R."/>
        </authorList>
    </citation>
    <scope>NUCLEOTIDE SEQUENCE</scope>
    <source>
        <strain evidence="34">SS15</strain>
        <tissue evidence="34">Liver</tissue>
    </source>
</reference>
<dbReference type="CDD" id="cd05050">
    <property type="entry name" value="PTKc_Musk"/>
    <property type="match status" value="1"/>
</dbReference>
<dbReference type="SUPFAM" id="SSF57440">
    <property type="entry name" value="Kringle-like"/>
    <property type="match status" value="1"/>
</dbReference>
<evidence type="ECO:0000256" key="29">
    <source>
        <dbReference type="SAM" id="Phobius"/>
    </source>
</evidence>
<keyword evidence="2" id="KW-0217">Developmental protein</keyword>
<dbReference type="InterPro" id="IPR013098">
    <property type="entry name" value="Ig_I-set"/>
</dbReference>
<feature type="domain" description="Ig-like" evidence="33">
    <location>
        <begin position="257"/>
        <end position="343"/>
    </location>
</feature>
<keyword evidence="7 29" id="KW-0812">Transmembrane</keyword>
<dbReference type="Gene3D" id="3.30.200.20">
    <property type="entry name" value="Phosphorylase Kinase, domain 1"/>
    <property type="match status" value="1"/>
</dbReference>
<dbReference type="CDD" id="cd20968">
    <property type="entry name" value="IgI_2_MuSK"/>
    <property type="match status" value="1"/>
</dbReference>
<gene>
    <name evidence="35" type="ORF">IHE44_0011224</name>
    <name evidence="34" type="ORF">IHE44_005466</name>
</gene>
<evidence type="ECO:0000256" key="10">
    <source>
        <dbReference type="ARBA" id="ARBA00022741"/>
    </source>
</evidence>
<feature type="transmembrane region" description="Helical" evidence="29">
    <location>
        <begin position="1089"/>
        <end position="1109"/>
    </location>
</feature>
<dbReference type="PRINTS" id="PR00109">
    <property type="entry name" value="TYRKINASE"/>
</dbReference>
<dbReference type="PROSITE" id="PS50835">
    <property type="entry name" value="IG_LIKE"/>
    <property type="match status" value="3"/>
</dbReference>
<feature type="binding site" evidence="27">
    <location>
        <position position="815"/>
    </location>
    <ligand>
        <name>ATP</name>
        <dbReference type="ChEBI" id="CHEBI:30616"/>
    </ligand>
</feature>
<evidence type="ECO:0000259" key="31">
    <source>
        <dbReference type="PROSITE" id="PS50038"/>
    </source>
</evidence>
<keyword evidence="10 27" id="KW-0547">Nucleotide-binding</keyword>
<evidence type="ECO:0000256" key="27">
    <source>
        <dbReference type="PROSITE-ProRule" id="PRU10141"/>
    </source>
</evidence>
<feature type="domain" description="Kringle" evidence="32">
    <location>
        <begin position="590"/>
        <end position="669"/>
    </location>
</feature>
<evidence type="ECO:0000256" key="18">
    <source>
        <dbReference type="ARBA" id="ARBA00023157"/>
    </source>
</evidence>
<dbReference type="InterPro" id="IPR000001">
    <property type="entry name" value="Kringle"/>
</dbReference>
<evidence type="ECO:0000256" key="23">
    <source>
        <dbReference type="ARBA" id="ARBA00023319"/>
    </source>
</evidence>
<dbReference type="PRINTS" id="PR00018">
    <property type="entry name" value="KRINGLE"/>
</dbReference>
<dbReference type="FunFam" id="1.10.2000.10:FF:000009">
    <property type="entry name" value="Muscle, skeletal, receptor tyrosine kinase"/>
    <property type="match status" value="1"/>
</dbReference>
<dbReference type="GO" id="GO:0007528">
    <property type="term" value="P:neuromuscular junction development"/>
    <property type="evidence" value="ECO:0007669"/>
    <property type="project" value="UniProtKB-ARBA"/>
</dbReference>
<keyword evidence="22" id="KW-0628">Postsynaptic cell membrane</keyword>
<evidence type="ECO:0000313" key="36">
    <source>
        <dbReference type="Proteomes" id="UP000618051"/>
    </source>
</evidence>
<dbReference type="CDD" id="cd00108">
    <property type="entry name" value="KR"/>
    <property type="match status" value="1"/>
</dbReference>
<comment type="subcellular location">
    <subcellularLocation>
        <location evidence="24">Postsynaptic cell membrane</location>
        <topology evidence="24">Single-pass type I membrane protein</topology>
    </subcellularLocation>
</comment>
<evidence type="ECO:0000256" key="13">
    <source>
        <dbReference type="ARBA" id="ARBA00022840"/>
    </source>
</evidence>
<reference evidence="35" key="3">
    <citation type="submission" date="2022-01" db="EMBL/GenBank/DDBJ databases">
        <authorList>
            <person name="Rubenstein D.R."/>
        </authorList>
    </citation>
    <scope>NUCLEOTIDE SEQUENCE</scope>
    <source>
        <strain evidence="35">SS15</strain>
        <tissue evidence="35">Liver</tissue>
    </source>
</reference>
<dbReference type="FunFam" id="2.60.40.10:FF:000260">
    <property type="entry name" value="Muscle, skeletal receptor tyrosine protein kinase"/>
    <property type="match status" value="1"/>
</dbReference>
<organism evidence="34">
    <name type="scientific">Lamprotornis superbus</name>
    <dbReference type="NCBI Taxonomy" id="245042"/>
    <lineage>
        <taxon>Eukaryota</taxon>
        <taxon>Metazoa</taxon>
        <taxon>Chordata</taxon>
        <taxon>Craniata</taxon>
        <taxon>Vertebrata</taxon>
        <taxon>Euteleostomi</taxon>
        <taxon>Archelosauria</taxon>
        <taxon>Archosauria</taxon>
        <taxon>Dinosauria</taxon>
        <taxon>Saurischia</taxon>
        <taxon>Theropoda</taxon>
        <taxon>Coelurosauria</taxon>
        <taxon>Aves</taxon>
        <taxon>Neognathae</taxon>
        <taxon>Neoaves</taxon>
        <taxon>Telluraves</taxon>
        <taxon>Australaves</taxon>
        <taxon>Passeriformes</taxon>
        <taxon>Sturnidae</taxon>
        <taxon>Lamprotornis</taxon>
    </lineage>
</organism>
<evidence type="ECO:0000256" key="1">
    <source>
        <dbReference type="ARBA" id="ARBA00011902"/>
    </source>
</evidence>
<dbReference type="PROSITE" id="PS50011">
    <property type="entry name" value="PROTEIN_KINASE_DOM"/>
    <property type="match status" value="1"/>
</dbReference>
<keyword evidence="3" id="KW-1003">Cell membrane</keyword>
<evidence type="ECO:0000256" key="19">
    <source>
        <dbReference type="ARBA" id="ARBA00023170"/>
    </source>
</evidence>
<dbReference type="InterPro" id="IPR007110">
    <property type="entry name" value="Ig-like_dom"/>
</dbReference>
<comment type="catalytic activity">
    <reaction evidence="25">
        <text>L-tyrosyl-[protein] + ATP = O-phospho-L-tyrosyl-[protein] + ADP + H(+)</text>
        <dbReference type="Rhea" id="RHEA:10596"/>
        <dbReference type="Rhea" id="RHEA-COMP:10136"/>
        <dbReference type="Rhea" id="RHEA-COMP:20101"/>
        <dbReference type="ChEBI" id="CHEBI:15378"/>
        <dbReference type="ChEBI" id="CHEBI:30616"/>
        <dbReference type="ChEBI" id="CHEBI:46858"/>
        <dbReference type="ChEBI" id="CHEBI:61978"/>
        <dbReference type="ChEBI" id="CHEBI:456216"/>
        <dbReference type="EC" id="2.7.10.1"/>
    </reaction>
</comment>
<dbReference type="PANTHER" id="PTHR24416:SF317">
    <property type="entry name" value="MUSCLE, SKELETAL RECEPTOR TYROSINE-PROTEIN KINASE"/>
    <property type="match status" value="1"/>
</dbReference>
<keyword evidence="17" id="KW-0829">Tyrosine-protein kinase</keyword>
<dbReference type="InterPro" id="IPR003598">
    <property type="entry name" value="Ig_sub2"/>
</dbReference>
<feature type="transmembrane region" description="Helical" evidence="29">
    <location>
        <begin position="1150"/>
        <end position="1171"/>
    </location>
</feature>
<keyword evidence="36" id="KW-1185">Reference proteome</keyword>
<dbReference type="SMART" id="SM00408">
    <property type="entry name" value="IGc2"/>
    <property type="match status" value="3"/>
</dbReference>
<dbReference type="GO" id="GO:0045211">
    <property type="term" value="C:postsynaptic membrane"/>
    <property type="evidence" value="ECO:0007669"/>
    <property type="project" value="UniProtKB-SubCell"/>
</dbReference>
<dbReference type="InterPro" id="IPR001245">
    <property type="entry name" value="Ser-Thr/Tyr_kinase_cat_dom"/>
</dbReference>
<evidence type="ECO:0000256" key="24">
    <source>
        <dbReference type="ARBA" id="ARBA00035006"/>
    </source>
</evidence>
<dbReference type="GO" id="GO:0004714">
    <property type="term" value="F:transmembrane receptor protein tyrosine kinase activity"/>
    <property type="evidence" value="ECO:0007669"/>
    <property type="project" value="UniProtKB-EC"/>
</dbReference>
<dbReference type="Gene3D" id="2.40.20.10">
    <property type="entry name" value="Plasminogen Kringle 4"/>
    <property type="match status" value="1"/>
</dbReference>
<dbReference type="InterPro" id="IPR050122">
    <property type="entry name" value="RTK"/>
</dbReference>
<proteinExistence type="predicted"/>
<evidence type="ECO:0000259" key="32">
    <source>
        <dbReference type="PROSITE" id="PS50070"/>
    </source>
</evidence>
<evidence type="ECO:0000256" key="21">
    <source>
        <dbReference type="ARBA" id="ARBA00023180"/>
    </source>
</evidence>
<evidence type="ECO:0000256" key="14">
    <source>
        <dbReference type="ARBA" id="ARBA00022989"/>
    </source>
</evidence>
<evidence type="ECO:0000256" key="3">
    <source>
        <dbReference type="ARBA" id="ARBA00022475"/>
    </source>
</evidence>
<dbReference type="Pfam" id="PF01392">
    <property type="entry name" value="Fz"/>
    <property type="match status" value="1"/>
</dbReference>
<evidence type="ECO:0000256" key="8">
    <source>
        <dbReference type="ARBA" id="ARBA00022729"/>
    </source>
</evidence>
<dbReference type="Pfam" id="PF00051">
    <property type="entry name" value="Kringle"/>
    <property type="match status" value="1"/>
</dbReference>
<dbReference type="FunFam" id="1.10.510.10:FF:000176">
    <property type="entry name" value="Muscle, skeletal receptor tyrosine protein kinase"/>
    <property type="match status" value="1"/>
</dbReference>
<keyword evidence="16 29" id="KW-0472">Membrane</keyword>
<evidence type="ECO:0000256" key="20">
    <source>
        <dbReference type="ARBA" id="ARBA00023179"/>
    </source>
</evidence>
<dbReference type="InterPro" id="IPR036179">
    <property type="entry name" value="Ig-like_dom_sf"/>
</dbReference>
<dbReference type="PROSITE" id="PS50038">
    <property type="entry name" value="FZ"/>
    <property type="match status" value="1"/>
</dbReference>
<keyword evidence="11" id="KW-0418">Kinase</keyword>